<evidence type="ECO:0000256" key="4">
    <source>
        <dbReference type="ARBA" id="ARBA00022989"/>
    </source>
</evidence>
<keyword evidence="10" id="KW-1185">Reference proteome</keyword>
<reference evidence="9" key="1">
    <citation type="submission" date="2025-08" db="UniProtKB">
        <authorList>
            <consortium name="Ensembl"/>
        </authorList>
    </citation>
    <scope>IDENTIFICATION</scope>
</reference>
<keyword evidence="3 7" id="KW-0812">Transmembrane</keyword>
<dbReference type="GO" id="GO:0035725">
    <property type="term" value="P:sodium ion transmembrane transport"/>
    <property type="evidence" value="ECO:0007669"/>
    <property type="project" value="TreeGrafter"/>
</dbReference>
<dbReference type="PANTHER" id="PTHR11616">
    <property type="entry name" value="SODIUM/CHLORIDE DEPENDENT TRANSPORTER"/>
    <property type="match status" value="1"/>
</dbReference>
<feature type="binding site" evidence="6">
    <location>
        <position position="53"/>
    </location>
    <ligand>
        <name>Na(+)</name>
        <dbReference type="ChEBI" id="CHEBI:29101"/>
        <label>1</label>
    </ligand>
</feature>
<accession>A0A3B3V144</accession>
<name>A0A3B3V144_9TELE</name>
<dbReference type="SUPFAM" id="SSF161070">
    <property type="entry name" value="SNF-like"/>
    <property type="match status" value="1"/>
</dbReference>
<dbReference type="GO" id="GO:0046872">
    <property type="term" value="F:metal ion binding"/>
    <property type="evidence" value="ECO:0007669"/>
    <property type="project" value="UniProtKB-KW"/>
</dbReference>
<organism evidence="9 10">
    <name type="scientific">Poecilia latipinna</name>
    <name type="common">sailfin molly</name>
    <dbReference type="NCBI Taxonomy" id="48699"/>
    <lineage>
        <taxon>Eukaryota</taxon>
        <taxon>Metazoa</taxon>
        <taxon>Chordata</taxon>
        <taxon>Craniata</taxon>
        <taxon>Vertebrata</taxon>
        <taxon>Euteleostomi</taxon>
        <taxon>Actinopterygii</taxon>
        <taxon>Neopterygii</taxon>
        <taxon>Teleostei</taxon>
        <taxon>Neoteleostei</taxon>
        <taxon>Acanthomorphata</taxon>
        <taxon>Ovalentaria</taxon>
        <taxon>Atherinomorphae</taxon>
        <taxon>Cyprinodontiformes</taxon>
        <taxon>Poeciliidae</taxon>
        <taxon>Poeciliinae</taxon>
        <taxon>Poecilia</taxon>
    </lineage>
</organism>
<sequence length="242" mass="27115">MRLVLRNPGLELRIPDYDDLERMEKEDAEGRPQWDNKAQYILTCVGFCIGLGNVWRFPYLCQSHGGGAFLIPYLILLVLEGMPLLLMEFAIGQRLRKGSVGVWSAISPYLTGVGGLDPLTTPVHITRYKISLLTKFIPECQRSSTVDYFFYRETLNSSASISESEGIQWPMVVCLLGAWTIVAICCVRGISTSGKAVYVTAILPYIVLAIFLIRGATLKGAVSGIKFLFTPDVRFMLFFFFF</sequence>
<evidence type="ECO:0000256" key="3">
    <source>
        <dbReference type="ARBA" id="ARBA00022692"/>
    </source>
</evidence>
<dbReference type="PRINTS" id="PR00176">
    <property type="entry name" value="NANEUSMPORT"/>
</dbReference>
<evidence type="ECO:0000256" key="1">
    <source>
        <dbReference type="ARBA" id="ARBA00004141"/>
    </source>
</evidence>
<dbReference type="InterPro" id="IPR037272">
    <property type="entry name" value="SNS_sf"/>
</dbReference>
<dbReference type="GO" id="GO:0015175">
    <property type="term" value="F:neutral L-amino acid transmembrane transporter activity"/>
    <property type="evidence" value="ECO:0007669"/>
    <property type="project" value="TreeGrafter"/>
</dbReference>
<keyword evidence="6" id="KW-0915">Sodium</keyword>
<reference evidence="9" key="2">
    <citation type="submission" date="2025-09" db="UniProtKB">
        <authorList>
            <consortium name="Ensembl"/>
        </authorList>
    </citation>
    <scope>IDENTIFICATION</scope>
</reference>
<proteinExistence type="inferred from homology"/>
<keyword evidence="4 8" id="KW-1133">Transmembrane helix</keyword>
<feature type="transmembrane region" description="Helical" evidence="8">
    <location>
        <begin position="196"/>
        <end position="213"/>
    </location>
</feature>
<dbReference type="Ensembl" id="ENSPLAT00000015966.1">
    <property type="protein sequence ID" value="ENSPLAP00000019455.1"/>
    <property type="gene ID" value="ENSPLAG00000001615.1"/>
</dbReference>
<dbReference type="GeneTree" id="ENSGT00940000154896"/>
<protein>
    <recommendedName>
        <fullName evidence="7">Transporter</fullName>
    </recommendedName>
</protein>
<dbReference type="PROSITE" id="PS00610">
    <property type="entry name" value="NA_NEUROTRAN_SYMP_1"/>
    <property type="match status" value="1"/>
</dbReference>
<dbReference type="Pfam" id="PF00209">
    <property type="entry name" value="SNF"/>
    <property type="match status" value="2"/>
</dbReference>
<evidence type="ECO:0000256" key="7">
    <source>
        <dbReference type="RuleBase" id="RU003732"/>
    </source>
</evidence>
<dbReference type="AlphaFoldDB" id="A0A3B3V144"/>
<feature type="binding site" evidence="6">
    <location>
        <position position="46"/>
    </location>
    <ligand>
        <name>Na(+)</name>
        <dbReference type="ChEBI" id="CHEBI:29101"/>
        <label>1</label>
    </ligand>
</feature>
<evidence type="ECO:0000313" key="10">
    <source>
        <dbReference type="Proteomes" id="UP000261500"/>
    </source>
</evidence>
<keyword evidence="5 8" id="KW-0472">Membrane</keyword>
<evidence type="ECO:0000256" key="8">
    <source>
        <dbReference type="SAM" id="Phobius"/>
    </source>
</evidence>
<dbReference type="GO" id="GO:0015293">
    <property type="term" value="F:symporter activity"/>
    <property type="evidence" value="ECO:0007669"/>
    <property type="project" value="UniProtKB-KW"/>
</dbReference>
<evidence type="ECO:0000256" key="2">
    <source>
        <dbReference type="ARBA" id="ARBA00022448"/>
    </source>
</evidence>
<feature type="transmembrane region" description="Helical" evidence="8">
    <location>
        <begin position="169"/>
        <end position="190"/>
    </location>
</feature>
<comment type="subcellular location">
    <subcellularLocation>
        <location evidence="1">Membrane</location>
        <topology evidence="1">Multi-pass membrane protein</topology>
    </subcellularLocation>
</comment>
<evidence type="ECO:0000256" key="5">
    <source>
        <dbReference type="ARBA" id="ARBA00023136"/>
    </source>
</evidence>
<dbReference type="Proteomes" id="UP000261500">
    <property type="component" value="Unplaced"/>
</dbReference>
<keyword evidence="7" id="KW-0769">Symport</keyword>
<evidence type="ECO:0000256" key="6">
    <source>
        <dbReference type="PIRSR" id="PIRSR600175-1"/>
    </source>
</evidence>
<feature type="transmembrane region" description="Helical" evidence="8">
    <location>
        <begin position="40"/>
        <end position="58"/>
    </location>
</feature>
<evidence type="ECO:0000313" key="9">
    <source>
        <dbReference type="Ensembl" id="ENSPLAP00000019455.1"/>
    </source>
</evidence>
<comment type="similarity">
    <text evidence="7">Belongs to the sodium:neurotransmitter symporter (SNF) (TC 2.A.22) family.</text>
</comment>
<dbReference type="InterPro" id="IPR000175">
    <property type="entry name" value="Na/ntran_symport"/>
</dbReference>
<dbReference type="GO" id="GO:0031526">
    <property type="term" value="C:brush border membrane"/>
    <property type="evidence" value="ECO:0007669"/>
    <property type="project" value="TreeGrafter"/>
</dbReference>
<dbReference type="PANTHER" id="PTHR11616:SF285">
    <property type="entry name" value="TRANSPORTER"/>
    <property type="match status" value="1"/>
</dbReference>
<dbReference type="PROSITE" id="PS50267">
    <property type="entry name" value="NA_NEUROTRAN_SYMP_3"/>
    <property type="match status" value="1"/>
</dbReference>
<feature type="transmembrane region" description="Helical" evidence="8">
    <location>
        <begin position="70"/>
        <end position="91"/>
    </location>
</feature>
<keyword evidence="6" id="KW-0479">Metal-binding</keyword>
<keyword evidence="2 7" id="KW-0813">Transport</keyword>